<proteinExistence type="predicted"/>
<name>A0A8T2N6Z7_9TELE</name>
<protein>
    <submittedName>
        <fullName evidence="1">Uncharacterized protein</fullName>
    </submittedName>
</protein>
<dbReference type="AlphaFoldDB" id="A0A8T2N6Z7"/>
<sequence>MANTVQAPHDLISNLVGAQHSTSSLYYSTLLPSGPESRVQLCDHYSTLLPSGPGSRVQHSAPHCCPQVQSPALCSTLLPSGPETSTLTATPHCCPQVQSPALCPLLHIAALRSRVQLCDHYSTLLPSGERACLSTLSEFDGGDHRGEQAQRVEVLNWLLI</sequence>
<evidence type="ECO:0000313" key="2">
    <source>
        <dbReference type="Proteomes" id="UP000824540"/>
    </source>
</evidence>
<evidence type="ECO:0000313" key="1">
    <source>
        <dbReference type="EMBL" id="KAG9333598.1"/>
    </source>
</evidence>
<keyword evidence="2" id="KW-1185">Reference proteome</keyword>
<dbReference type="Proteomes" id="UP000824540">
    <property type="component" value="Unassembled WGS sequence"/>
</dbReference>
<organism evidence="1 2">
    <name type="scientific">Albula glossodonta</name>
    <name type="common">roundjaw bonefish</name>
    <dbReference type="NCBI Taxonomy" id="121402"/>
    <lineage>
        <taxon>Eukaryota</taxon>
        <taxon>Metazoa</taxon>
        <taxon>Chordata</taxon>
        <taxon>Craniata</taxon>
        <taxon>Vertebrata</taxon>
        <taxon>Euteleostomi</taxon>
        <taxon>Actinopterygii</taxon>
        <taxon>Neopterygii</taxon>
        <taxon>Teleostei</taxon>
        <taxon>Albuliformes</taxon>
        <taxon>Albulidae</taxon>
        <taxon>Albula</taxon>
    </lineage>
</organism>
<dbReference type="EMBL" id="JAFBMS010000189">
    <property type="protein sequence ID" value="KAG9333598.1"/>
    <property type="molecule type" value="Genomic_DNA"/>
</dbReference>
<gene>
    <name evidence="1" type="ORF">JZ751_010814</name>
</gene>
<accession>A0A8T2N6Z7</accession>
<comment type="caution">
    <text evidence="1">The sequence shown here is derived from an EMBL/GenBank/DDBJ whole genome shotgun (WGS) entry which is preliminary data.</text>
</comment>
<feature type="non-terminal residue" evidence="1">
    <location>
        <position position="160"/>
    </location>
</feature>
<reference evidence="1" key="1">
    <citation type="thesis" date="2021" institute="BYU ScholarsArchive" country="Provo, UT, USA">
        <title>Applications of and Algorithms for Genome Assembly and Genomic Analyses with an Emphasis on Marine Teleosts.</title>
        <authorList>
            <person name="Pickett B.D."/>
        </authorList>
    </citation>
    <scope>NUCLEOTIDE SEQUENCE</scope>
    <source>
        <strain evidence="1">HI-2016</strain>
    </source>
</reference>